<name>A0ABY3PLC8_9CYAN</name>
<keyword evidence="3" id="KW-1185">Reference proteome</keyword>
<dbReference type="RefSeq" id="WP_230841449.1">
    <property type="nucleotide sequence ID" value="NZ_CP063845.1"/>
</dbReference>
<accession>A0ABY3PLC8</accession>
<gene>
    <name evidence="2" type="ORF">ISF26_22060</name>
</gene>
<dbReference type="EMBL" id="CP063845">
    <property type="protein sequence ID" value="UFP94394.1"/>
    <property type="molecule type" value="Genomic_DNA"/>
</dbReference>
<reference evidence="2 3" key="1">
    <citation type="journal article" date="2021" name="Genome Biol. Evol.">
        <title>Complete Genome Sequencing of a Novel Gloeobacter Species from a Waterfall Cave in Mexico.</title>
        <authorList>
            <person name="Saw J.H."/>
            <person name="Cardona T."/>
            <person name="Montejano G."/>
        </authorList>
    </citation>
    <scope>NUCLEOTIDE SEQUENCE [LARGE SCALE GENOMIC DNA]</scope>
    <source>
        <strain evidence="2">MG652769</strain>
    </source>
</reference>
<organism evidence="2 3">
    <name type="scientific">Gloeobacter morelensis MG652769</name>
    <dbReference type="NCBI Taxonomy" id="2781736"/>
    <lineage>
        <taxon>Bacteria</taxon>
        <taxon>Bacillati</taxon>
        <taxon>Cyanobacteriota</taxon>
        <taxon>Cyanophyceae</taxon>
        <taxon>Gloeobacterales</taxon>
        <taxon>Gloeobacteraceae</taxon>
        <taxon>Gloeobacter</taxon>
        <taxon>Gloeobacter morelensis</taxon>
    </lineage>
</organism>
<protein>
    <submittedName>
        <fullName evidence="2">Uncharacterized protein</fullName>
    </submittedName>
</protein>
<evidence type="ECO:0000313" key="3">
    <source>
        <dbReference type="Proteomes" id="UP001054846"/>
    </source>
</evidence>
<sequence length="132" mass="14789">MVATQPKNGMQAEASAVPTNPGVTELSKSRQRQPQENSTEKAIKEIKNLVSLKLKVQQGRKQVAGVREAIGRLFSDDELAEAEAQQLLEQIDALGEYIKLRQQYRQAREKARPALALLEESEISEDEILDFN</sequence>
<proteinExistence type="predicted"/>
<dbReference type="Proteomes" id="UP001054846">
    <property type="component" value="Chromosome"/>
</dbReference>
<evidence type="ECO:0000313" key="2">
    <source>
        <dbReference type="EMBL" id="UFP94394.1"/>
    </source>
</evidence>
<feature type="region of interest" description="Disordered" evidence="1">
    <location>
        <begin position="1"/>
        <end position="40"/>
    </location>
</feature>
<evidence type="ECO:0000256" key="1">
    <source>
        <dbReference type="SAM" id="MobiDB-lite"/>
    </source>
</evidence>